<reference evidence="1" key="1">
    <citation type="journal article" date="2013" name="Environ. Microbiol.">
        <title>Microbiota from the distal guts of lean and obese adolescents exhibit partial functional redundancy besides clear differences in community structure.</title>
        <authorList>
            <person name="Ferrer M."/>
            <person name="Ruiz A."/>
            <person name="Lanza F."/>
            <person name="Haange S.B."/>
            <person name="Oberbach A."/>
            <person name="Till H."/>
            <person name="Bargiela R."/>
            <person name="Campoy C."/>
            <person name="Segura M.T."/>
            <person name="Richter M."/>
            <person name="von Bergen M."/>
            <person name="Seifert J."/>
            <person name="Suarez A."/>
        </authorList>
    </citation>
    <scope>NUCLEOTIDE SEQUENCE</scope>
</reference>
<gene>
    <name evidence="1" type="ORF">LEA_18860</name>
</gene>
<name>K1SMD4_9ZZZZ</name>
<accession>K1SMD4</accession>
<feature type="non-terminal residue" evidence="1">
    <location>
        <position position="1"/>
    </location>
</feature>
<dbReference type="EMBL" id="AJWY01012955">
    <property type="protein sequence ID" value="EKC48476.1"/>
    <property type="molecule type" value="Genomic_DNA"/>
</dbReference>
<dbReference type="AlphaFoldDB" id="K1SMD4"/>
<protein>
    <submittedName>
        <fullName evidence="1">Uncharacterized protein</fullName>
    </submittedName>
</protein>
<comment type="caution">
    <text evidence="1">The sequence shown here is derived from an EMBL/GenBank/DDBJ whole genome shotgun (WGS) entry which is preliminary data.</text>
</comment>
<evidence type="ECO:0000313" key="1">
    <source>
        <dbReference type="EMBL" id="EKC48476.1"/>
    </source>
</evidence>
<proteinExistence type="predicted"/>
<sequence length="49" mass="5957">EELKDMYGKEFDGYLFEDAMEETDKLLEGKVAVREEEIEVNRDMNERRR</sequence>
<organism evidence="1">
    <name type="scientific">human gut metagenome</name>
    <dbReference type="NCBI Taxonomy" id="408170"/>
    <lineage>
        <taxon>unclassified sequences</taxon>
        <taxon>metagenomes</taxon>
        <taxon>organismal metagenomes</taxon>
    </lineage>
</organism>